<dbReference type="OrthoDB" id="10295476at2759"/>
<dbReference type="Proteomes" id="UP000735874">
    <property type="component" value="Unassembled WGS sequence"/>
</dbReference>
<dbReference type="Proteomes" id="UP000736787">
    <property type="component" value="Unassembled WGS sequence"/>
</dbReference>
<dbReference type="EMBL" id="RCMV01000060">
    <property type="protein sequence ID" value="KAG3226344.1"/>
    <property type="molecule type" value="Genomic_DNA"/>
</dbReference>
<name>A0A329SLF8_9STRA</name>
<dbReference type="EMBL" id="RCMI01000079">
    <property type="protein sequence ID" value="KAG2937355.1"/>
    <property type="molecule type" value="Genomic_DNA"/>
</dbReference>
<comment type="caution">
    <text evidence="7">The sequence shown here is derived from an EMBL/GenBank/DDBJ whole genome shotgun (WGS) entry which is preliminary data.</text>
</comment>
<evidence type="ECO:0000313" key="1">
    <source>
        <dbReference type="EMBL" id="KAG2862592.1"/>
    </source>
</evidence>
<accession>A0A329SLF8</accession>
<dbReference type="EMBL" id="RCML01000120">
    <property type="protein sequence ID" value="KAG2990270.1"/>
    <property type="molecule type" value="Genomic_DNA"/>
</dbReference>
<reference evidence="6" key="3">
    <citation type="submission" date="2021-01" db="EMBL/GenBank/DDBJ databases">
        <title>Phytophthora aleatoria, a newly-described species from Pinus radiata is distinct from Phytophthora cactorum isolates based on comparative genomics.</title>
        <authorList>
            <person name="Mcdougal R."/>
            <person name="Panda P."/>
            <person name="Williams N."/>
            <person name="Studholme D.J."/>
        </authorList>
    </citation>
    <scope>NUCLEOTIDE SEQUENCE</scope>
    <source>
        <strain evidence="6">NZFS 3830</strain>
    </source>
</reference>
<dbReference type="AlphaFoldDB" id="A0A329SLF8"/>
<evidence type="ECO:0000313" key="2">
    <source>
        <dbReference type="EMBL" id="KAG2937355.1"/>
    </source>
</evidence>
<dbReference type="EMBL" id="RCMK01000078">
    <property type="protein sequence ID" value="KAG2950049.1"/>
    <property type="molecule type" value="Genomic_DNA"/>
</dbReference>
<reference evidence="1" key="2">
    <citation type="submission" date="2018-10" db="EMBL/GenBank/DDBJ databases">
        <title>Effector identification in a new, highly contiguous assembly of the strawberry crown rot pathogen Phytophthora cactorum.</title>
        <authorList>
            <person name="Armitage A.D."/>
            <person name="Nellist C.F."/>
            <person name="Bates H."/>
            <person name="Vickerstaff R.J."/>
            <person name="Harrison R.J."/>
        </authorList>
    </citation>
    <scope>NUCLEOTIDE SEQUENCE</scope>
    <source>
        <strain evidence="1">15-7</strain>
        <strain evidence="2">4032</strain>
        <strain evidence="3">4040</strain>
        <strain evidence="4">P415</strain>
        <strain evidence="5">P421</strain>
    </source>
</reference>
<dbReference type="EMBL" id="MJFZ01000106">
    <property type="protein sequence ID" value="RAW37677.1"/>
    <property type="molecule type" value="Genomic_DNA"/>
</dbReference>
<dbReference type="VEuPathDB" id="FungiDB:PC110_g6068"/>
<dbReference type="EMBL" id="JAENGZ010000047">
    <property type="protein sequence ID" value="KAG6971742.1"/>
    <property type="molecule type" value="Genomic_DNA"/>
</dbReference>
<gene>
    <name evidence="6" type="ORF">JG687_00001863</name>
    <name evidence="7" type="ORF">PC110_g6068</name>
    <name evidence="1" type="ORF">PC113_g6154</name>
    <name evidence="2" type="ORF">PC115_g4257</name>
    <name evidence="3" type="ORF">PC117_g4745</name>
    <name evidence="4" type="ORF">PC118_g5716</name>
    <name evidence="5" type="ORF">PC129_g3081</name>
</gene>
<dbReference type="Proteomes" id="UP000760860">
    <property type="component" value="Unassembled WGS sequence"/>
</dbReference>
<evidence type="ECO:0000313" key="6">
    <source>
        <dbReference type="EMBL" id="KAG6971742.1"/>
    </source>
</evidence>
<proteinExistence type="predicted"/>
<dbReference type="Proteomes" id="UP000688947">
    <property type="component" value="Unassembled WGS sequence"/>
</dbReference>
<organism evidence="7 8">
    <name type="scientific">Phytophthora cactorum</name>
    <dbReference type="NCBI Taxonomy" id="29920"/>
    <lineage>
        <taxon>Eukaryota</taxon>
        <taxon>Sar</taxon>
        <taxon>Stramenopiles</taxon>
        <taxon>Oomycota</taxon>
        <taxon>Peronosporomycetes</taxon>
        <taxon>Peronosporales</taxon>
        <taxon>Peronosporaceae</taxon>
        <taxon>Phytophthora</taxon>
    </lineage>
</organism>
<dbReference type="EMBL" id="RCMG01000124">
    <property type="protein sequence ID" value="KAG2862592.1"/>
    <property type="molecule type" value="Genomic_DNA"/>
</dbReference>
<protein>
    <submittedName>
        <fullName evidence="7">Uncharacterized protein</fullName>
    </submittedName>
</protein>
<reference evidence="7 8" key="1">
    <citation type="submission" date="2018-01" db="EMBL/GenBank/DDBJ databases">
        <title>Draft genome of the strawberry crown rot pathogen Phytophthora cactorum.</title>
        <authorList>
            <person name="Armitage A.D."/>
            <person name="Lysoe E."/>
            <person name="Nellist C.F."/>
            <person name="Harrison R.J."/>
            <person name="Brurberg M.B."/>
        </authorList>
    </citation>
    <scope>NUCLEOTIDE SEQUENCE [LARGE SCALE GENOMIC DNA]</scope>
    <source>
        <strain evidence="7 8">10300</strain>
    </source>
</reference>
<evidence type="ECO:0000313" key="3">
    <source>
        <dbReference type="EMBL" id="KAG2950049.1"/>
    </source>
</evidence>
<evidence type="ECO:0000313" key="8">
    <source>
        <dbReference type="Proteomes" id="UP000251314"/>
    </source>
</evidence>
<sequence length="125" mass="13696">MGNSHFSKPGQESAVSGFMLCETRLTNECLSAVMAPEPVLVEEMDSGLLDARRSSRRQRVLVRRKRFPTRKTGGGVATTTYVLIAEVSSSEHRDAVAKLLDLLQRKPLSARASSSRQQLKLLGPA</sequence>
<dbReference type="Proteomes" id="UP000774804">
    <property type="component" value="Unassembled WGS sequence"/>
</dbReference>
<keyword evidence="8" id="KW-1185">Reference proteome</keyword>
<evidence type="ECO:0000313" key="7">
    <source>
        <dbReference type="EMBL" id="RAW37677.1"/>
    </source>
</evidence>
<evidence type="ECO:0000313" key="5">
    <source>
        <dbReference type="EMBL" id="KAG3226344.1"/>
    </source>
</evidence>
<dbReference type="Proteomes" id="UP000697107">
    <property type="component" value="Unassembled WGS sequence"/>
</dbReference>
<dbReference type="Proteomes" id="UP000251314">
    <property type="component" value="Unassembled WGS sequence"/>
</dbReference>
<evidence type="ECO:0000313" key="4">
    <source>
        <dbReference type="EMBL" id="KAG2990270.1"/>
    </source>
</evidence>